<protein>
    <recommendedName>
        <fullName evidence="8">Bcr/CflA family efflux transporter</fullName>
    </recommendedName>
</protein>
<proteinExistence type="inferred from homology"/>
<dbReference type="EMBL" id="PPTF01000022">
    <property type="protein sequence ID" value="POA99310.1"/>
    <property type="molecule type" value="Genomic_DNA"/>
</dbReference>
<feature type="transmembrane region" description="Helical" evidence="8">
    <location>
        <begin position="311"/>
        <end position="334"/>
    </location>
</feature>
<evidence type="ECO:0000313" key="11">
    <source>
        <dbReference type="Proteomes" id="UP000236416"/>
    </source>
</evidence>
<comment type="caution">
    <text evidence="10">The sequence shown here is derived from an EMBL/GenBank/DDBJ whole genome shotgun (WGS) entry which is preliminary data.</text>
</comment>
<gene>
    <name evidence="10" type="ORF">C2134_06965</name>
</gene>
<evidence type="ECO:0000256" key="4">
    <source>
        <dbReference type="ARBA" id="ARBA00022475"/>
    </source>
</evidence>
<dbReference type="CDD" id="cd17320">
    <property type="entry name" value="MFS_MdfA_MDR_like"/>
    <property type="match status" value="1"/>
</dbReference>
<accession>A0A2K4MQF7</accession>
<sequence>MPDGESRIMKKTLNHPFLMMLLIVALAPIGQMAIDIYVTALPEMRNAFQVSQQSIQLSVTAYLVSFACGQLFYGPIADAYGRKTALLAGLGLYMIGSLIILQTHAFPLFLAARVIQGLGIASASVVMKAIAPDNFSGQKLAHVMTYMVIGWGMGPIVAPVIGAQLQKHFGWESCLYFLFAYGVLLCGLTMFGYKESLKAPVPLRPRVMLKNIGAIFRSKEFHLNFLTMGLCYGVLLTFNLCAPFMVQDVLHQSPVFFGNIALAMGLTYFAGVFSNRIIAGRIRAAVLCKTASIINLACAAVMLFLANCYGLTLSALIVPPLIITFFAGVIFPNLMARSVALFPQIAGLASSLLGFSFTICAGVIMYVSSLLRVDVLTPLATLYVVVTALSLVMIFHLYATRTQETAQAVPEVH</sequence>
<dbReference type="Gene3D" id="1.20.1720.10">
    <property type="entry name" value="Multidrug resistance protein D"/>
    <property type="match status" value="1"/>
</dbReference>
<evidence type="ECO:0000256" key="8">
    <source>
        <dbReference type="RuleBase" id="RU365088"/>
    </source>
</evidence>
<evidence type="ECO:0000256" key="1">
    <source>
        <dbReference type="ARBA" id="ARBA00004651"/>
    </source>
</evidence>
<comment type="similarity">
    <text evidence="2 8">Belongs to the major facilitator superfamily. Bcr/CmlA family.</text>
</comment>
<dbReference type="PANTHER" id="PTHR23502:SF132">
    <property type="entry name" value="POLYAMINE TRANSPORTER 2-RELATED"/>
    <property type="match status" value="1"/>
</dbReference>
<feature type="transmembrane region" description="Helical" evidence="8">
    <location>
        <begin position="12"/>
        <end position="34"/>
    </location>
</feature>
<dbReference type="GO" id="GO:0005886">
    <property type="term" value="C:plasma membrane"/>
    <property type="evidence" value="ECO:0007669"/>
    <property type="project" value="UniProtKB-SubCell"/>
</dbReference>
<evidence type="ECO:0000256" key="7">
    <source>
        <dbReference type="ARBA" id="ARBA00023136"/>
    </source>
</evidence>
<keyword evidence="5 8" id="KW-0812">Transmembrane</keyword>
<evidence type="ECO:0000256" key="3">
    <source>
        <dbReference type="ARBA" id="ARBA00022448"/>
    </source>
</evidence>
<keyword evidence="4" id="KW-1003">Cell membrane</keyword>
<dbReference type="Pfam" id="PF07690">
    <property type="entry name" value="MFS_1"/>
    <property type="match status" value="1"/>
</dbReference>
<evidence type="ECO:0000256" key="5">
    <source>
        <dbReference type="ARBA" id="ARBA00022692"/>
    </source>
</evidence>
<dbReference type="GO" id="GO:0042910">
    <property type="term" value="F:xenobiotic transmembrane transporter activity"/>
    <property type="evidence" value="ECO:0007669"/>
    <property type="project" value="InterPro"/>
</dbReference>
<feature type="transmembrane region" description="Helical" evidence="8">
    <location>
        <begin position="143"/>
        <end position="163"/>
    </location>
</feature>
<dbReference type="GO" id="GO:1990961">
    <property type="term" value="P:xenobiotic detoxification by transmembrane export across the plasma membrane"/>
    <property type="evidence" value="ECO:0007669"/>
    <property type="project" value="InterPro"/>
</dbReference>
<name>A0A2K4MQF7_9NEIS</name>
<dbReference type="PANTHER" id="PTHR23502">
    <property type="entry name" value="MAJOR FACILITATOR SUPERFAMILY"/>
    <property type="match status" value="1"/>
</dbReference>
<feature type="transmembrane region" description="Helical" evidence="8">
    <location>
        <begin position="380"/>
        <end position="399"/>
    </location>
</feature>
<feature type="transmembrane region" description="Helical" evidence="8">
    <location>
        <begin position="54"/>
        <end position="73"/>
    </location>
</feature>
<evidence type="ECO:0000313" key="10">
    <source>
        <dbReference type="EMBL" id="POA99310.1"/>
    </source>
</evidence>
<feature type="transmembrane region" description="Helical" evidence="8">
    <location>
        <begin position="252"/>
        <end position="274"/>
    </location>
</feature>
<dbReference type="AlphaFoldDB" id="A0A2K4MQF7"/>
<feature type="transmembrane region" description="Helical" evidence="8">
    <location>
        <begin position="225"/>
        <end position="246"/>
    </location>
</feature>
<feature type="transmembrane region" description="Helical" evidence="8">
    <location>
        <begin position="175"/>
        <end position="193"/>
    </location>
</feature>
<dbReference type="SUPFAM" id="SSF103473">
    <property type="entry name" value="MFS general substrate transporter"/>
    <property type="match status" value="1"/>
</dbReference>
<keyword evidence="11" id="KW-1185">Reference proteome</keyword>
<feature type="transmembrane region" description="Helical" evidence="8">
    <location>
        <begin position="110"/>
        <end position="131"/>
    </location>
</feature>
<dbReference type="InterPro" id="IPR004812">
    <property type="entry name" value="Efflux_drug-R_Bcr/CmlA"/>
</dbReference>
<keyword evidence="7 8" id="KW-0472">Membrane</keyword>
<keyword evidence="3 8" id="KW-0813">Transport</keyword>
<evidence type="ECO:0000256" key="2">
    <source>
        <dbReference type="ARBA" id="ARBA00006236"/>
    </source>
</evidence>
<organism evidence="10 11">
    <name type="scientific">Chromobacterium sinusclupearum</name>
    <dbReference type="NCBI Taxonomy" id="2077146"/>
    <lineage>
        <taxon>Bacteria</taxon>
        <taxon>Pseudomonadati</taxon>
        <taxon>Pseudomonadota</taxon>
        <taxon>Betaproteobacteria</taxon>
        <taxon>Neisseriales</taxon>
        <taxon>Chromobacteriaceae</taxon>
        <taxon>Chromobacterium</taxon>
    </lineage>
</organism>
<comment type="subcellular location">
    <subcellularLocation>
        <location evidence="8">Cell inner membrane</location>
        <topology evidence="8">Multi-pass membrane protein</topology>
    </subcellularLocation>
    <subcellularLocation>
        <location evidence="1">Cell membrane</location>
        <topology evidence="1">Multi-pass membrane protein</topology>
    </subcellularLocation>
</comment>
<feature type="transmembrane region" description="Helical" evidence="8">
    <location>
        <begin position="286"/>
        <end position="305"/>
    </location>
</feature>
<evidence type="ECO:0000256" key="6">
    <source>
        <dbReference type="ARBA" id="ARBA00022989"/>
    </source>
</evidence>
<reference evidence="10 11" key="1">
    <citation type="submission" date="2018-01" db="EMBL/GenBank/DDBJ databases">
        <title>Genomic Sequence of Chromobacterium MWU13-2610 from wild cranberry bogs within the Cape Cod National Seashore.</title>
        <authorList>
            <person name="O'Hara-Hanley K."/>
            <person name="Soby S."/>
            <person name="Harrison A."/>
        </authorList>
    </citation>
    <scope>NUCLEOTIDE SEQUENCE [LARGE SCALE GENOMIC DNA]</scope>
    <source>
        <strain evidence="10 11">MWU13-2610</strain>
    </source>
</reference>
<dbReference type="NCBIfam" id="TIGR00710">
    <property type="entry name" value="efflux_Bcr_CflA"/>
    <property type="match status" value="1"/>
</dbReference>
<dbReference type="Proteomes" id="UP000236416">
    <property type="component" value="Unassembled WGS sequence"/>
</dbReference>
<keyword evidence="8" id="KW-0997">Cell inner membrane</keyword>
<dbReference type="InterPro" id="IPR036259">
    <property type="entry name" value="MFS_trans_sf"/>
</dbReference>
<evidence type="ECO:0000259" key="9">
    <source>
        <dbReference type="PROSITE" id="PS50850"/>
    </source>
</evidence>
<keyword evidence="6 8" id="KW-1133">Transmembrane helix</keyword>
<feature type="transmembrane region" description="Helical" evidence="8">
    <location>
        <begin position="346"/>
        <end position="368"/>
    </location>
</feature>
<dbReference type="InterPro" id="IPR020846">
    <property type="entry name" value="MFS_dom"/>
</dbReference>
<dbReference type="PROSITE" id="PS50850">
    <property type="entry name" value="MFS"/>
    <property type="match status" value="1"/>
</dbReference>
<feature type="domain" description="Major facilitator superfamily (MFS) profile" evidence="9">
    <location>
        <begin position="16"/>
        <end position="402"/>
    </location>
</feature>
<dbReference type="InterPro" id="IPR011701">
    <property type="entry name" value="MFS"/>
</dbReference>
<feature type="transmembrane region" description="Helical" evidence="8">
    <location>
        <begin position="85"/>
        <end position="104"/>
    </location>
</feature>
<dbReference type="GO" id="GO:0015385">
    <property type="term" value="F:sodium:proton antiporter activity"/>
    <property type="evidence" value="ECO:0007669"/>
    <property type="project" value="TreeGrafter"/>
</dbReference>